<keyword evidence="3" id="KW-1185">Reference proteome</keyword>
<name>A0AA40A4U1_9PEZI</name>
<evidence type="ECO:0000313" key="3">
    <source>
        <dbReference type="Proteomes" id="UP001172101"/>
    </source>
</evidence>
<comment type="caution">
    <text evidence="2">The sequence shown here is derived from an EMBL/GenBank/DDBJ whole genome shotgun (WGS) entry which is preliminary data.</text>
</comment>
<dbReference type="AlphaFoldDB" id="A0AA40A4U1"/>
<protein>
    <submittedName>
        <fullName evidence="2">Uncharacterized protein</fullName>
    </submittedName>
</protein>
<feature type="region of interest" description="Disordered" evidence="1">
    <location>
        <begin position="199"/>
        <end position="227"/>
    </location>
</feature>
<evidence type="ECO:0000313" key="2">
    <source>
        <dbReference type="EMBL" id="KAK0709346.1"/>
    </source>
</evidence>
<dbReference type="EMBL" id="JAUIRO010000006">
    <property type="protein sequence ID" value="KAK0709346.1"/>
    <property type="molecule type" value="Genomic_DNA"/>
</dbReference>
<gene>
    <name evidence="2" type="ORF">B0T26DRAFT_805084</name>
</gene>
<dbReference type="RefSeq" id="XP_060292650.1">
    <property type="nucleotide sequence ID" value="XM_060447149.1"/>
</dbReference>
<sequence length="647" mass="70858">MTAVENDCNDEFLLDHLLEQHESLVDTVVALQVTKNRLDTYPMSRVVQVDKVLRLGFLDTCWRTLIMFSYVGRWDLSSLGALLSSSPSVVALLSNVYYFIFSRAGAMGDIRKAIDRAEEAMEATRTDDPAYASCLRNLIVILIKKYECTSSLAYGGSARRPTVPCSPTSTSKPSEGLHRVAKSNKVLNVSSLIGLSVTPSGSGSLAPSTPGSKRKISPSAETSSPKHISVLVTPSKQPSNVSPGAAFSTQPLFAPKQLFPHGEAKIARQYTHSHPPPPPWRQDGEKDAIWHKKHVLLLYNLRDLSINIHTEEIQKLLCSIFPGAYNVARARSHLIFQLSRWPSPPWPLTVGGLPITLVIRDVLTAEGRAFIFPRQIFGNGSIPICSEAHYTNAATFSDALLCRLRSDINAYFLKHAPPGVRMLELIHTCERAFYVVLDDHPGAPPAVFSTTSGVLVQNAAGDTFMTSASHGIGEGGTVWHADRPDRTISETVVEIPFTDVSLLKLKDDVVFVNKIFETDAGAVPQFTRLKTSTDELSYGSLCYLNSPYTGNMDAVLVANSIRYFETSPYLTESQLAYNLYNWSYTGQKEGNEGKFQPPDGTCGSVIWNDEGVITGFYHYHIEDGPWAGFALSASASAVVDAGYSLAK</sequence>
<dbReference type="GeneID" id="85330419"/>
<proteinExistence type="predicted"/>
<accession>A0AA40A4U1</accession>
<feature type="region of interest" description="Disordered" evidence="1">
    <location>
        <begin position="156"/>
        <end position="178"/>
    </location>
</feature>
<feature type="compositionally biased region" description="Polar residues" evidence="1">
    <location>
        <begin position="199"/>
        <end position="211"/>
    </location>
</feature>
<organism evidence="2 3">
    <name type="scientific">Lasiosphaeria miniovina</name>
    <dbReference type="NCBI Taxonomy" id="1954250"/>
    <lineage>
        <taxon>Eukaryota</taxon>
        <taxon>Fungi</taxon>
        <taxon>Dikarya</taxon>
        <taxon>Ascomycota</taxon>
        <taxon>Pezizomycotina</taxon>
        <taxon>Sordariomycetes</taxon>
        <taxon>Sordariomycetidae</taxon>
        <taxon>Sordariales</taxon>
        <taxon>Lasiosphaeriaceae</taxon>
        <taxon>Lasiosphaeria</taxon>
    </lineage>
</organism>
<evidence type="ECO:0000256" key="1">
    <source>
        <dbReference type="SAM" id="MobiDB-lite"/>
    </source>
</evidence>
<reference evidence="2" key="1">
    <citation type="submission" date="2023-06" db="EMBL/GenBank/DDBJ databases">
        <title>Genome-scale phylogeny and comparative genomics of the fungal order Sordariales.</title>
        <authorList>
            <consortium name="Lawrence Berkeley National Laboratory"/>
            <person name="Hensen N."/>
            <person name="Bonometti L."/>
            <person name="Westerberg I."/>
            <person name="Brannstrom I.O."/>
            <person name="Guillou S."/>
            <person name="Cros-Aarteil S."/>
            <person name="Calhoun S."/>
            <person name="Haridas S."/>
            <person name="Kuo A."/>
            <person name="Mondo S."/>
            <person name="Pangilinan J."/>
            <person name="Riley R."/>
            <person name="LaButti K."/>
            <person name="Andreopoulos B."/>
            <person name="Lipzen A."/>
            <person name="Chen C."/>
            <person name="Yanf M."/>
            <person name="Daum C."/>
            <person name="Ng V."/>
            <person name="Clum A."/>
            <person name="Steindorff A."/>
            <person name="Ohm R."/>
            <person name="Martin F."/>
            <person name="Silar P."/>
            <person name="Natvig D."/>
            <person name="Lalanne C."/>
            <person name="Gautier V."/>
            <person name="Ament-velasquez S.L."/>
            <person name="Kruys A."/>
            <person name="Hutchinson M.I."/>
            <person name="Powell A.J."/>
            <person name="Barry K."/>
            <person name="Miller A.N."/>
            <person name="Grigoriev I.V."/>
            <person name="Debuchy R."/>
            <person name="Gladieux P."/>
            <person name="Thoren M.H."/>
            <person name="Johannesson H."/>
        </authorList>
    </citation>
    <scope>NUCLEOTIDE SEQUENCE</scope>
    <source>
        <strain evidence="2">SMH2392-1A</strain>
    </source>
</reference>
<dbReference type="Proteomes" id="UP001172101">
    <property type="component" value="Unassembled WGS sequence"/>
</dbReference>